<proteinExistence type="predicted"/>
<gene>
    <name evidence="1" type="ORF">OTI717_LOCUS39804</name>
</gene>
<dbReference type="AlphaFoldDB" id="A0A820DJU5"/>
<comment type="caution">
    <text evidence="1">The sequence shown here is derived from an EMBL/GenBank/DDBJ whole genome shotgun (WGS) entry which is preliminary data.</text>
</comment>
<accession>A0A820DJU5</accession>
<protein>
    <submittedName>
        <fullName evidence="1">Uncharacterized protein</fullName>
    </submittedName>
</protein>
<organism evidence="1 2">
    <name type="scientific">Rotaria sordida</name>
    <dbReference type="NCBI Taxonomy" id="392033"/>
    <lineage>
        <taxon>Eukaryota</taxon>
        <taxon>Metazoa</taxon>
        <taxon>Spiralia</taxon>
        <taxon>Gnathifera</taxon>
        <taxon>Rotifera</taxon>
        <taxon>Eurotatoria</taxon>
        <taxon>Bdelloidea</taxon>
        <taxon>Philodinida</taxon>
        <taxon>Philodinidae</taxon>
        <taxon>Rotaria</taxon>
    </lineage>
</organism>
<feature type="non-terminal residue" evidence="1">
    <location>
        <position position="33"/>
    </location>
</feature>
<dbReference type="EMBL" id="CAJOAX010027902">
    <property type="protein sequence ID" value="CAF4233007.1"/>
    <property type="molecule type" value="Genomic_DNA"/>
</dbReference>
<sequence>MFEYLEYLMNGIKKIGGDDIEMPKLLHQNSELL</sequence>
<dbReference type="Proteomes" id="UP000663823">
    <property type="component" value="Unassembled WGS sequence"/>
</dbReference>
<evidence type="ECO:0000313" key="1">
    <source>
        <dbReference type="EMBL" id="CAF4233007.1"/>
    </source>
</evidence>
<evidence type="ECO:0000313" key="2">
    <source>
        <dbReference type="Proteomes" id="UP000663823"/>
    </source>
</evidence>
<reference evidence="1" key="1">
    <citation type="submission" date="2021-02" db="EMBL/GenBank/DDBJ databases">
        <authorList>
            <person name="Nowell W R."/>
        </authorList>
    </citation>
    <scope>NUCLEOTIDE SEQUENCE</scope>
</reference>
<name>A0A820DJU5_9BILA</name>